<dbReference type="PANTHER" id="PTHR33490">
    <property type="entry name" value="BLR5614 PROTEIN-RELATED"/>
    <property type="match status" value="1"/>
</dbReference>
<dbReference type="EMBL" id="JAENHP010000024">
    <property type="protein sequence ID" value="MBM2622156.1"/>
    <property type="molecule type" value="Genomic_DNA"/>
</dbReference>
<feature type="domain" description="Transglutaminase-like" evidence="1">
    <location>
        <begin position="174"/>
        <end position="241"/>
    </location>
</feature>
<evidence type="ECO:0000313" key="2">
    <source>
        <dbReference type="EMBL" id="MBM2622156.1"/>
    </source>
</evidence>
<dbReference type="Pfam" id="PF01841">
    <property type="entry name" value="Transglut_core"/>
    <property type="match status" value="1"/>
</dbReference>
<organism evidence="2 3">
    <name type="scientific">Paractinoplanes ovalisporus</name>
    <dbReference type="NCBI Taxonomy" id="2810368"/>
    <lineage>
        <taxon>Bacteria</taxon>
        <taxon>Bacillati</taxon>
        <taxon>Actinomycetota</taxon>
        <taxon>Actinomycetes</taxon>
        <taxon>Micromonosporales</taxon>
        <taxon>Micromonosporaceae</taxon>
        <taxon>Paractinoplanes</taxon>
    </lineage>
</organism>
<protein>
    <submittedName>
        <fullName evidence="2">Transglutaminase family protein</fullName>
    </submittedName>
</protein>
<dbReference type="InterPro" id="IPR002931">
    <property type="entry name" value="Transglutaminase-like"/>
</dbReference>
<name>A0ABS2AQS2_9ACTN</name>
<keyword evidence="3" id="KW-1185">Reference proteome</keyword>
<dbReference type="InterPro" id="IPR013589">
    <property type="entry name" value="Bac_transglu_N"/>
</dbReference>
<sequence length="286" mass="31559">MVDSWRLKVQHKTGFDYAGPVSSSYNEARMWPRNGSRQAVLDARVEVWPPARTYRYEDYWGTVVTAFDVHAQHESLTVTATSTVETLPPGDLLSASDGLPWSDLSSPALVDRWYEFLLPTQRTGLDDPLRSIVSDLRDKSDTPHVAALAVCEFVRSEVTYQPGATGVQSDALHAWEQRKGVCQDISHLTVGMLREMGLPARYVSGYLHPSPAAEIGESVVGQSHAWVEWWVGRWTAFDPTNGVAVGERHVVVGRGREYGDVPPLKGVYAGPASTGQGVEVTITRLR</sequence>
<gene>
    <name evidence="2" type="ORF">JIG36_42305</name>
</gene>
<evidence type="ECO:0000313" key="3">
    <source>
        <dbReference type="Proteomes" id="UP000632138"/>
    </source>
</evidence>
<proteinExistence type="predicted"/>
<comment type="caution">
    <text evidence="2">The sequence shown here is derived from an EMBL/GenBank/DDBJ whole genome shotgun (WGS) entry which is preliminary data.</text>
</comment>
<dbReference type="Proteomes" id="UP000632138">
    <property type="component" value="Unassembled WGS sequence"/>
</dbReference>
<reference evidence="2 3" key="1">
    <citation type="submission" date="2021-01" db="EMBL/GenBank/DDBJ databases">
        <title>Actinoplanes sp. nov. LDG1-06 isolated from lichen.</title>
        <authorList>
            <person name="Saeng-In P."/>
            <person name="Phongsopitanun W."/>
            <person name="Kanchanasin P."/>
            <person name="Yuki M."/>
            <person name="Kudo T."/>
            <person name="Ohkuma M."/>
            <person name="Tanasupawat S."/>
        </authorList>
    </citation>
    <scope>NUCLEOTIDE SEQUENCE [LARGE SCALE GENOMIC DNA]</scope>
    <source>
        <strain evidence="2 3">LDG1-06</strain>
    </source>
</reference>
<dbReference type="InterPro" id="IPR038765">
    <property type="entry name" value="Papain-like_cys_pep_sf"/>
</dbReference>
<dbReference type="PANTHER" id="PTHR33490:SF6">
    <property type="entry name" value="SLL1049 PROTEIN"/>
    <property type="match status" value="1"/>
</dbReference>
<dbReference type="SUPFAM" id="SSF54001">
    <property type="entry name" value="Cysteine proteinases"/>
    <property type="match status" value="1"/>
</dbReference>
<dbReference type="SMART" id="SM00460">
    <property type="entry name" value="TGc"/>
    <property type="match status" value="1"/>
</dbReference>
<accession>A0ABS2AQS2</accession>
<dbReference type="Gene3D" id="3.10.620.30">
    <property type="match status" value="1"/>
</dbReference>
<evidence type="ECO:0000259" key="1">
    <source>
        <dbReference type="SMART" id="SM00460"/>
    </source>
</evidence>
<dbReference type="Pfam" id="PF08379">
    <property type="entry name" value="Bact_transglu_N"/>
    <property type="match status" value="1"/>
</dbReference>
<dbReference type="RefSeq" id="WP_203382523.1">
    <property type="nucleotide sequence ID" value="NZ_JAENHP010000024.1"/>
</dbReference>